<dbReference type="InterPro" id="IPR017748">
    <property type="entry name" value="TagF"/>
</dbReference>
<dbReference type="Proteomes" id="UP000269708">
    <property type="component" value="Unassembled WGS sequence"/>
</dbReference>
<sequence>MLANGALPVSYFGKLPSRGDFVRTADNHQLMLLLDRWAGSGVELLARDPGWKQLYDNAPPLHFAFLGSRSRLAIGGHLLPSRDATERRFPFLAATRLEVSQPLAFIARSPLALARLWTSLARLSRQAVQAEDAGEPLRELADNRIAVNADPAVYEAPFADFLDMQDVASLQALLRESGHAQLQLRWTLPALGLLLQPLLAGAAGQIDKGLALPLPRDPLYRPLVAAFWLDLLAGFTARADFEIAILIKEGASHAPPELIVGFNGADGRTLQAALDPQVAAEHIIRVDEADWVEEQVAGDYALNKLVSYLERDELSLRTARAAFGETFLGT</sequence>
<evidence type="ECO:0000313" key="2">
    <source>
        <dbReference type="Proteomes" id="UP000269708"/>
    </source>
</evidence>
<keyword evidence="2" id="KW-1185">Reference proteome</keyword>
<organism evidence="1 2">
    <name type="scientific">Vulcaniibacterium tengchongense</name>
    <dbReference type="NCBI Taxonomy" id="1273429"/>
    <lineage>
        <taxon>Bacteria</taxon>
        <taxon>Pseudomonadati</taxon>
        <taxon>Pseudomonadota</taxon>
        <taxon>Gammaproteobacteria</taxon>
        <taxon>Lysobacterales</taxon>
        <taxon>Lysobacteraceae</taxon>
        <taxon>Vulcaniibacterium</taxon>
    </lineage>
</organism>
<dbReference type="RefSeq" id="WP_123770391.1">
    <property type="nucleotide sequence ID" value="NZ_RKQN01000002.1"/>
</dbReference>
<gene>
    <name evidence="1" type="ORF">EDC50_2081</name>
</gene>
<dbReference type="Gene3D" id="3.40.1730.10">
    <property type="entry name" value="pa0076 domain"/>
    <property type="match status" value="1"/>
</dbReference>
<reference evidence="1 2" key="1">
    <citation type="submission" date="2018-11" db="EMBL/GenBank/DDBJ databases">
        <title>Genomic Encyclopedia of Type Strains, Phase IV (KMG-IV): sequencing the most valuable type-strain genomes for metagenomic binning, comparative biology and taxonomic classification.</title>
        <authorList>
            <person name="Goeker M."/>
        </authorList>
    </citation>
    <scope>NUCLEOTIDE SEQUENCE [LARGE SCALE GENOMIC DNA]</scope>
    <source>
        <strain evidence="1 2">DSM 25623</strain>
    </source>
</reference>
<dbReference type="Pfam" id="PF09867">
    <property type="entry name" value="TagF_N"/>
    <property type="match status" value="1"/>
</dbReference>
<name>A0A3N4VKG3_9GAMM</name>
<dbReference type="NCBIfam" id="TIGR03373">
    <property type="entry name" value="VI_minor_4"/>
    <property type="match status" value="1"/>
</dbReference>
<proteinExistence type="predicted"/>
<dbReference type="OrthoDB" id="9801841at2"/>
<dbReference type="InterPro" id="IPR038225">
    <property type="entry name" value="TagF_sf"/>
</dbReference>
<dbReference type="AlphaFoldDB" id="A0A3N4VKG3"/>
<accession>A0A3N4VKG3</accession>
<protein>
    <submittedName>
        <fullName evidence="1">Type VI secretion system protein ImpM</fullName>
    </submittedName>
</protein>
<comment type="caution">
    <text evidence="1">The sequence shown here is derived from an EMBL/GenBank/DDBJ whole genome shotgun (WGS) entry which is preliminary data.</text>
</comment>
<evidence type="ECO:0000313" key="1">
    <source>
        <dbReference type="EMBL" id="RPE80249.1"/>
    </source>
</evidence>
<dbReference type="EMBL" id="RKQN01000002">
    <property type="protein sequence ID" value="RPE80249.1"/>
    <property type="molecule type" value="Genomic_DNA"/>
</dbReference>